<evidence type="ECO:0000313" key="1">
    <source>
        <dbReference type="EMBL" id="TGD45075.1"/>
    </source>
</evidence>
<proteinExistence type="predicted"/>
<sequence>MPIEAKWVAVRFPAICCAVTLIAVPVGAQTPLSAIDWLSSSVAAPAGSAIGSPAATVKRDEAPVTTGGALPQDVAVSILDAPSPDAIGLLSPATTGLPRDLWGMGLEEEVRAAILRERGDQLPALQALTMTLMLAEAAPPPDSTGKGTLLLARIDRLLALGALDQAAGLLRVAPTGDPELFRRAFDVALLTGNEDQGCRMMQATPNLAPTFPARIFCVARSGDWNAAALTLRTAQALGYVTAEEDSLLSRFLDPDLYEGDALPPIPARMTPLSWRMFEAIGEPQSTQSLPLAFAHAELRDTAGWKAQIESAERLARAGVIAPNVLLGLYTERLPAASGGVWDRVEAFQRFETALRTGDPGAVAQSLPAAWARMTEAELEVPFAILFAQDLSRLPLTGQAGRIAFELGLLSPSYESIAQARKPESPREAFLIGLATGSLSGALPPESLGRAIAPAFLRAGTAPEFAALLEQRRMGEAILLAVEKIGHGVQGNLSGVTDGLAFLRHVGLEDIARRTALELMLLERRG</sequence>
<name>A0ABY2KRY8_9RHOB</name>
<evidence type="ECO:0000313" key="2">
    <source>
        <dbReference type="Proteomes" id="UP000297741"/>
    </source>
</evidence>
<dbReference type="RefSeq" id="WP_135428331.1">
    <property type="nucleotide sequence ID" value="NZ_RPEM01000001.1"/>
</dbReference>
<organism evidence="1 2">
    <name type="scientific">Pseudotabrizicola sediminis</name>
    <dbReference type="NCBI Taxonomy" id="2486418"/>
    <lineage>
        <taxon>Bacteria</taxon>
        <taxon>Pseudomonadati</taxon>
        <taxon>Pseudomonadota</taxon>
        <taxon>Alphaproteobacteria</taxon>
        <taxon>Rhodobacterales</taxon>
        <taxon>Paracoccaceae</taxon>
        <taxon>Pseudotabrizicola</taxon>
    </lineage>
</organism>
<dbReference type="EMBL" id="RPEM01000001">
    <property type="protein sequence ID" value="TGD45075.1"/>
    <property type="molecule type" value="Genomic_DNA"/>
</dbReference>
<evidence type="ECO:0008006" key="3">
    <source>
        <dbReference type="Google" id="ProtNLM"/>
    </source>
</evidence>
<gene>
    <name evidence="1" type="ORF">EEB11_00365</name>
</gene>
<dbReference type="Proteomes" id="UP000297741">
    <property type="component" value="Unassembled WGS sequence"/>
</dbReference>
<accession>A0ABY2KRY8</accession>
<reference evidence="1 2" key="1">
    <citation type="submission" date="2018-11" db="EMBL/GenBank/DDBJ databases">
        <title>Tabrizicola sp. isolated from sediment of alpine lake.</title>
        <authorList>
            <person name="Liu Z."/>
        </authorList>
    </citation>
    <scope>NUCLEOTIDE SEQUENCE [LARGE SCALE GENOMIC DNA]</scope>
    <source>
        <strain evidence="1 2">DRYC-M-16</strain>
    </source>
</reference>
<protein>
    <recommendedName>
        <fullName evidence="3">Antifreeze glycopeptide polyprotein</fullName>
    </recommendedName>
</protein>
<keyword evidence="2" id="KW-1185">Reference proteome</keyword>
<comment type="caution">
    <text evidence="1">The sequence shown here is derived from an EMBL/GenBank/DDBJ whole genome shotgun (WGS) entry which is preliminary data.</text>
</comment>